<dbReference type="Gene3D" id="1.10.10.10">
    <property type="entry name" value="Winged helix-like DNA-binding domain superfamily/Winged helix DNA-binding domain"/>
    <property type="match status" value="1"/>
</dbReference>
<protein>
    <submittedName>
        <fullName evidence="6">Sigma-70 family RNA polymerase sigma factor</fullName>
    </submittedName>
</protein>
<evidence type="ECO:0000256" key="2">
    <source>
        <dbReference type="ARBA" id="ARBA00023015"/>
    </source>
</evidence>
<evidence type="ECO:0000313" key="7">
    <source>
        <dbReference type="Proteomes" id="UP000474024"/>
    </source>
</evidence>
<evidence type="ECO:0000256" key="1">
    <source>
        <dbReference type="ARBA" id="ARBA00010641"/>
    </source>
</evidence>
<dbReference type="InterPro" id="IPR014284">
    <property type="entry name" value="RNA_pol_sigma-70_dom"/>
</dbReference>
<dbReference type="InterPro" id="IPR013324">
    <property type="entry name" value="RNA_pol_sigma_r3/r4-like"/>
</dbReference>
<name>A0A6L5YPF5_9FIRM</name>
<keyword evidence="4" id="KW-0804">Transcription</keyword>
<organism evidence="6 7">
    <name type="scientific">Roseburia porci</name>
    <dbReference type="NCBI Taxonomy" id="2605790"/>
    <lineage>
        <taxon>Bacteria</taxon>
        <taxon>Bacillati</taxon>
        <taxon>Bacillota</taxon>
        <taxon>Clostridia</taxon>
        <taxon>Lachnospirales</taxon>
        <taxon>Lachnospiraceae</taxon>
        <taxon>Roseburia</taxon>
    </lineage>
</organism>
<comment type="similarity">
    <text evidence="1">Belongs to the sigma-70 factor family. ECF subfamily.</text>
</comment>
<feature type="domain" description="RNA polymerase sigma-70 region 2" evidence="5">
    <location>
        <begin position="1"/>
        <end position="66"/>
    </location>
</feature>
<dbReference type="InterPro" id="IPR039425">
    <property type="entry name" value="RNA_pol_sigma-70-like"/>
</dbReference>
<dbReference type="SUPFAM" id="SSF88659">
    <property type="entry name" value="Sigma3 and sigma4 domains of RNA polymerase sigma factors"/>
    <property type="match status" value="1"/>
</dbReference>
<dbReference type="Pfam" id="PF04542">
    <property type="entry name" value="Sigma70_r2"/>
    <property type="match status" value="1"/>
</dbReference>
<accession>A0A6L5YPF5</accession>
<dbReference type="PANTHER" id="PTHR43133:SF60">
    <property type="entry name" value="RNA POLYMERASE SIGMA FACTOR SIGV"/>
    <property type="match status" value="1"/>
</dbReference>
<dbReference type="SUPFAM" id="SSF88946">
    <property type="entry name" value="Sigma2 domain of RNA polymerase sigma factors"/>
    <property type="match status" value="1"/>
</dbReference>
<dbReference type="InterPro" id="IPR007627">
    <property type="entry name" value="RNA_pol_sigma70_r2"/>
</dbReference>
<keyword evidence="2" id="KW-0805">Transcription regulation</keyword>
<proteinExistence type="inferred from homology"/>
<dbReference type="Proteomes" id="UP000474024">
    <property type="component" value="Unassembled WGS sequence"/>
</dbReference>
<dbReference type="AlphaFoldDB" id="A0A6L5YPF5"/>
<dbReference type="GO" id="GO:0006352">
    <property type="term" value="P:DNA-templated transcription initiation"/>
    <property type="evidence" value="ECO:0007669"/>
    <property type="project" value="InterPro"/>
</dbReference>
<evidence type="ECO:0000259" key="5">
    <source>
        <dbReference type="Pfam" id="PF04542"/>
    </source>
</evidence>
<gene>
    <name evidence="6" type="ORF">FYJ75_04950</name>
</gene>
<sequence length="176" mass="20838">MIDQYQNLVLSVCYKMTQDYFAAQDLTQETFLSAYEHLDEFDGTNEKGWLCRIASNKSIDYLRKASSRQIPTEDEQMEQYQSGIGRPEHDTMEAAVSEELLVNCKKLKPPYDEIAELYFYHEKTAEEIAQKQQKNIKTIQTQIYRARDMLRKLYGSQHHTYRNRFQKVGKEMREDA</sequence>
<evidence type="ECO:0000313" key="6">
    <source>
        <dbReference type="EMBL" id="MST74384.1"/>
    </source>
</evidence>
<keyword evidence="7" id="KW-1185">Reference proteome</keyword>
<reference evidence="6 7" key="1">
    <citation type="submission" date="2019-08" db="EMBL/GenBank/DDBJ databases">
        <title>In-depth cultivation of the pig gut microbiome towards novel bacterial diversity and tailored functional studies.</title>
        <authorList>
            <person name="Wylensek D."/>
            <person name="Hitch T.C.A."/>
            <person name="Clavel T."/>
        </authorList>
    </citation>
    <scope>NUCLEOTIDE SEQUENCE [LARGE SCALE GENOMIC DNA]</scope>
    <source>
        <strain evidence="6 7">MUC/MUC-530-WT-4D</strain>
    </source>
</reference>
<comment type="caution">
    <text evidence="6">The sequence shown here is derived from an EMBL/GenBank/DDBJ whole genome shotgun (WGS) entry which is preliminary data.</text>
</comment>
<dbReference type="InterPro" id="IPR013325">
    <property type="entry name" value="RNA_pol_sigma_r2"/>
</dbReference>
<dbReference type="InterPro" id="IPR036388">
    <property type="entry name" value="WH-like_DNA-bd_sf"/>
</dbReference>
<dbReference type="Gene3D" id="1.10.1740.10">
    <property type="match status" value="1"/>
</dbReference>
<keyword evidence="3" id="KW-0731">Sigma factor</keyword>
<dbReference type="GO" id="GO:0016987">
    <property type="term" value="F:sigma factor activity"/>
    <property type="evidence" value="ECO:0007669"/>
    <property type="project" value="UniProtKB-KW"/>
</dbReference>
<dbReference type="NCBIfam" id="TIGR02937">
    <property type="entry name" value="sigma70-ECF"/>
    <property type="match status" value="1"/>
</dbReference>
<evidence type="ECO:0000256" key="3">
    <source>
        <dbReference type="ARBA" id="ARBA00023082"/>
    </source>
</evidence>
<dbReference type="EMBL" id="VUNI01000005">
    <property type="protein sequence ID" value="MST74384.1"/>
    <property type="molecule type" value="Genomic_DNA"/>
</dbReference>
<evidence type="ECO:0000256" key="4">
    <source>
        <dbReference type="ARBA" id="ARBA00023163"/>
    </source>
</evidence>
<dbReference type="PANTHER" id="PTHR43133">
    <property type="entry name" value="RNA POLYMERASE ECF-TYPE SIGMA FACTO"/>
    <property type="match status" value="1"/>
</dbReference>